<sequence length="140" mass="15446">MNNTQLIGRMTKDVDMKYTQNGVAVATFTLAVNRPFTNKNGDREADFIRCQVWRKLAENTAQFCKKGSQVGVTGRIQTRSFEGQDGKPVFMTEVVGDQVEFLDTKTSQGKGSSSNQSSGQSNPFQGQGQPVEVDDQDLPF</sequence>
<dbReference type="Proteomes" id="UP000306980">
    <property type="component" value="Unassembled WGS sequence"/>
</dbReference>
<dbReference type="CDD" id="cd04496">
    <property type="entry name" value="SSB_OBF"/>
    <property type="match status" value="1"/>
</dbReference>
<accession>A0A5S3QK72</accession>
<gene>
    <name evidence="5" type="primary">ssb</name>
    <name evidence="5" type="ORF">FFL34_00905</name>
</gene>
<dbReference type="InterPro" id="IPR000424">
    <property type="entry name" value="Primosome_PriB/ssb"/>
</dbReference>
<dbReference type="PROSITE" id="PS50935">
    <property type="entry name" value="SSB"/>
    <property type="match status" value="1"/>
</dbReference>
<comment type="caution">
    <text evidence="5">The sequence shown here is derived from an EMBL/GenBank/DDBJ whole genome shotgun (WGS) entry which is preliminary data.</text>
</comment>
<dbReference type="PIRSF" id="PIRSF002070">
    <property type="entry name" value="SSB"/>
    <property type="match status" value="1"/>
</dbReference>
<reference evidence="5 6" key="1">
    <citation type="submission" date="2019-05" db="EMBL/GenBank/DDBJ databases">
        <title>Genomic analysis of Lentibacillus sp. NKC220-2.</title>
        <authorList>
            <person name="Oh Y.J."/>
        </authorList>
    </citation>
    <scope>NUCLEOTIDE SEQUENCE [LARGE SCALE GENOMIC DNA]</scope>
    <source>
        <strain evidence="5 6">NKC220-2</strain>
    </source>
</reference>
<dbReference type="RefSeq" id="WP_138600514.1">
    <property type="nucleotide sequence ID" value="NZ_VCIA01000001.1"/>
</dbReference>
<evidence type="ECO:0000313" key="6">
    <source>
        <dbReference type="Proteomes" id="UP000306980"/>
    </source>
</evidence>
<dbReference type="Gene3D" id="2.40.50.140">
    <property type="entry name" value="Nucleic acid-binding proteins"/>
    <property type="match status" value="1"/>
</dbReference>
<dbReference type="PANTHER" id="PTHR10302:SF27">
    <property type="entry name" value="SINGLE-STRANDED DNA-BINDING PROTEIN"/>
    <property type="match status" value="1"/>
</dbReference>
<dbReference type="InterPro" id="IPR012340">
    <property type="entry name" value="NA-bd_OB-fold"/>
</dbReference>
<dbReference type="AlphaFoldDB" id="A0A5S3QK72"/>
<evidence type="ECO:0000256" key="1">
    <source>
        <dbReference type="ARBA" id="ARBA00023125"/>
    </source>
</evidence>
<dbReference type="GO" id="GO:0006260">
    <property type="term" value="P:DNA replication"/>
    <property type="evidence" value="ECO:0007669"/>
    <property type="project" value="InterPro"/>
</dbReference>
<evidence type="ECO:0000256" key="4">
    <source>
        <dbReference type="SAM" id="MobiDB-lite"/>
    </source>
</evidence>
<dbReference type="OrthoDB" id="9809878at2"/>
<dbReference type="HAMAP" id="MF_00984">
    <property type="entry name" value="SSB"/>
    <property type="match status" value="1"/>
</dbReference>
<dbReference type="SUPFAM" id="SSF50249">
    <property type="entry name" value="Nucleic acid-binding proteins"/>
    <property type="match status" value="1"/>
</dbReference>
<evidence type="ECO:0000313" key="5">
    <source>
        <dbReference type="EMBL" id="TMN20826.1"/>
    </source>
</evidence>
<evidence type="ECO:0000256" key="3">
    <source>
        <dbReference type="PIRNR" id="PIRNR002070"/>
    </source>
</evidence>
<dbReference type="InterPro" id="IPR011344">
    <property type="entry name" value="ssDNA-bd"/>
</dbReference>
<proteinExistence type="inferred from homology"/>
<dbReference type="NCBIfam" id="TIGR00621">
    <property type="entry name" value="ssb"/>
    <property type="match status" value="1"/>
</dbReference>
<dbReference type="GO" id="GO:0003697">
    <property type="term" value="F:single-stranded DNA binding"/>
    <property type="evidence" value="ECO:0007669"/>
    <property type="project" value="UniProtKB-UniRule"/>
</dbReference>
<feature type="region of interest" description="Disordered" evidence="4">
    <location>
        <begin position="101"/>
        <end position="140"/>
    </location>
</feature>
<dbReference type="PANTHER" id="PTHR10302">
    <property type="entry name" value="SINGLE-STRANDED DNA-BINDING PROTEIN"/>
    <property type="match status" value="1"/>
</dbReference>
<name>A0A5S3QK72_9BACI</name>
<dbReference type="GO" id="GO:0009295">
    <property type="term" value="C:nucleoid"/>
    <property type="evidence" value="ECO:0007669"/>
    <property type="project" value="TreeGrafter"/>
</dbReference>
<comment type="subunit">
    <text evidence="2">Homotetramer.</text>
</comment>
<keyword evidence="1 2" id="KW-0238">DNA-binding</keyword>
<protein>
    <recommendedName>
        <fullName evidence="2 3">Single-stranded DNA-binding protein</fullName>
        <shortName evidence="2">SSB</shortName>
    </recommendedName>
</protein>
<evidence type="ECO:0000256" key="2">
    <source>
        <dbReference type="HAMAP-Rule" id="MF_00984"/>
    </source>
</evidence>
<organism evidence="5 6">
    <name type="scientific">Lentibacillus cibarius</name>
    <dbReference type="NCBI Taxonomy" id="2583219"/>
    <lineage>
        <taxon>Bacteria</taxon>
        <taxon>Bacillati</taxon>
        <taxon>Bacillota</taxon>
        <taxon>Bacilli</taxon>
        <taxon>Bacillales</taxon>
        <taxon>Bacillaceae</taxon>
        <taxon>Lentibacillus</taxon>
    </lineage>
</organism>
<dbReference type="Pfam" id="PF00436">
    <property type="entry name" value="SSB"/>
    <property type="match status" value="1"/>
</dbReference>
<dbReference type="EMBL" id="VCIA01000001">
    <property type="protein sequence ID" value="TMN20826.1"/>
    <property type="molecule type" value="Genomic_DNA"/>
</dbReference>
<comment type="caution">
    <text evidence="2">Lacks conserved residue(s) required for the propagation of feature annotation.</text>
</comment>
<feature type="compositionally biased region" description="Low complexity" evidence="4">
    <location>
        <begin position="107"/>
        <end position="130"/>
    </location>
</feature>